<proteinExistence type="predicted"/>
<dbReference type="EMBL" id="MASU01000020">
    <property type="protein sequence ID" value="PXY18519.1"/>
    <property type="molecule type" value="Genomic_DNA"/>
</dbReference>
<name>A0A318LH22_9PSEU</name>
<dbReference type="Proteomes" id="UP000247892">
    <property type="component" value="Unassembled WGS sequence"/>
</dbReference>
<keyword evidence="2" id="KW-1185">Reference proteome</keyword>
<protein>
    <submittedName>
        <fullName evidence="1">Uncharacterized protein</fullName>
    </submittedName>
</protein>
<gene>
    <name evidence="1" type="ORF">BA062_34895</name>
</gene>
<evidence type="ECO:0000313" key="2">
    <source>
        <dbReference type="Proteomes" id="UP000247892"/>
    </source>
</evidence>
<sequence length="290" mass="30872">MVPKTPVAHVPATGAQVLIDFDGTAMVRTSAGRFLRLQAPPPGLWDVLTGASAGDEATAAYLAALQEEMTSREAADARHRWPVSRRTVGLLGSGAVIDELAQALGEWGVSTQRYATSAQLLATRHPGPEGEPVTGEGGSVAPVLVIAYADSPAERADWDRLDVLPGAGVAWLRAYREGGNCFVDPIGVTAEDPGSEQVRRRRLAASLVPGQLAAWQRAAPADGRPMPSSARIFLVGRILAVSLAWAQETALLEEYRQTLWKFVPATGTVSEHPVLGYAPPHVPDEPVIRR</sequence>
<evidence type="ECO:0000313" key="1">
    <source>
        <dbReference type="EMBL" id="PXY18519.1"/>
    </source>
</evidence>
<comment type="caution">
    <text evidence="1">The sequence shown here is derived from an EMBL/GenBank/DDBJ whole genome shotgun (WGS) entry which is preliminary data.</text>
</comment>
<organism evidence="1 2">
    <name type="scientific">Prauserella flavalba</name>
    <dbReference type="NCBI Taxonomy" id="1477506"/>
    <lineage>
        <taxon>Bacteria</taxon>
        <taxon>Bacillati</taxon>
        <taxon>Actinomycetota</taxon>
        <taxon>Actinomycetes</taxon>
        <taxon>Pseudonocardiales</taxon>
        <taxon>Pseudonocardiaceae</taxon>
        <taxon>Prauserella</taxon>
    </lineage>
</organism>
<dbReference type="OrthoDB" id="3683366at2"/>
<dbReference type="AlphaFoldDB" id="A0A318LH22"/>
<accession>A0A318LH22</accession>
<reference evidence="1 2" key="1">
    <citation type="submission" date="2016-07" db="EMBL/GenBank/DDBJ databases">
        <title>Draft genome sequence of Prauserella sp. YIM 121212, isolated from alkaline soil.</title>
        <authorList>
            <person name="Ruckert C."/>
            <person name="Albersmeier A."/>
            <person name="Jiang C.-L."/>
            <person name="Jiang Y."/>
            <person name="Kalinowski J."/>
            <person name="Schneider O."/>
            <person name="Winkler A."/>
            <person name="Zotchev S.B."/>
        </authorList>
    </citation>
    <scope>NUCLEOTIDE SEQUENCE [LARGE SCALE GENOMIC DNA]</scope>
    <source>
        <strain evidence="1 2">YIM 121212</strain>
    </source>
</reference>